<protein>
    <submittedName>
        <fullName evidence="1">Uncharacterized protein</fullName>
    </submittedName>
</protein>
<sequence length="127" mass="14504">MPVVTMSELVAALRATVGHRGMTEEDLRALADYLMSFFGFNTEAIDNNLDVADRDVFYMLEEEGLLTTRQEEVLIKKGKIWRIHYWILRVERIKALAKGAAPKSPADAFAVYDDLPDDIWTRQISAR</sequence>
<dbReference type="AlphaFoldDB" id="A0A0H4T9I2"/>
<proteinExistence type="predicted"/>
<dbReference type="EMBL" id="KT007008">
    <property type="protein sequence ID" value="AKQ03142.1"/>
    <property type="molecule type" value="Genomic_DNA"/>
</dbReference>
<dbReference type="InterPro" id="IPR046057">
    <property type="entry name" value="DUF6015"/>
</dbReference>
<organism evidence="1">
    <name type="scientific">uncultured euryarchaeote Rifle_16ft_4_minimus_37884</name>
    <dbReference type="NCBI Taxonomy" id="1665196"/>
    <lineage>
        <taxon>Archaea</taxon>
        <taxon>Methanobacteriati</taxon>
        <taxon>Methanobacteriota</taxon>
        <taxon>environmental samples</taxon>
    </lineage>
</organism>
<accession>A0A0H4T9I2</accession>
<reference evidence="1" key="1">
    <citation type="journal article" date="2015" name="ISME J.">
        <title>Aquifer environment selects for microbial species cohorts in sediment and groundwater.</title>
        <authorList>
            <person name="Hug L.A."/>
            <person name="Thomas B.C."/>
            <person name="Brown C.T."/>
            <person name="Frischkorn K.R."/>
            <person name="Williams K.H."/>
            <person name="Tringe S.G."/>
            <person name="Banfield J.F."/>
        </authorList>
    </citation>
    <scope>NUCLEOTIDE SEQUENCE</scope>
</reference>
<name>A0A0H4T9I2_9EURY</name>
<dbReference type="Pfam" id="PF19479">
    <property type="entry name" value="DUF6015"/>
    <property type="match status" value="1"/>
</dbReference>
<evidence type="ECO:0000313" key="1">
    <source>
        <dbReference type="EMBL" id="AKQ03142.1"/>
    </source>
</evidence>